<keyword evidence="1" id="KW-1133">Transmembrane helix</keyword>
<reference evidence="2" key="1">
    <citation type="submission" date="2021-12" db="EMBL/GenBank/DDBJ databases">
        <authorList>
            <person name="Cha I.-T."/>
            <person name="Lee K.-E."/>
            <person name="Park S.-J."/>
        </authorList>
    </citation>
    <scope>NUCLEOTIDE SEQUENCE</scope>
    <source>
        <strain evidence="2">YSM-43</strain>
    </source>
</reference>
<feature type="transmembrane region" description="Helical" evidence="1">
    <location>
        <begin position="7"/>
        <end position="29"/>
    </location>
</feature>
<keyword evidence="3" id="KW-1185">Reference proteome</keyword>
<name>A0ABY4HQW2_9FLAO</name>
<reference evidence="2" key="2">
    <citation type="submission" date="2022-04" db="EMBL/GenBank/DDBJ databases">
        <title>Complete Genome Sequence of Flavobacterium sediminilitoris YSM-43, Isolated from a Tidal Sediment.</title>
        <authorList>
            <person name="Lee P.A."/>
        </authorList>
    </citation>
    <scope>NUCLEOTIDE SEQUENCE</scope>
    <source>
        <strain evidence="2">YSM-43</strain>
    </source>
</reference>
<sequence length="130" mass="15195">MKIKNNIYVYYCVIVTIILIINLLIIKVFQLEEVLSDANVNIYKMSLFFVASSFLLLATHDYINNKKKEILGFAFLVTLTIKLIICYIFISLIKQSDILNNYEKVSFFILFIEFMLVDVCFTVKILNKKS</sequence>
<accession>A0ABY4HQW2</accession>
<dbReference type="RefSeq" id="WP_246918167.1">
    <property type="nucleotide sequence ID" value="NZ_CP090145.1"/>
</dbReference>
<evidence type="ECO:0000313" key="3">
    <source>
        <dbReference type="Proteomes" id="UP000830454"/>
    </source>
</evidence>
<gene>
    <name evidence="2" type="ORF">LXD69_05755</name>
</gene>
<evidence type="ECO:0000313" key="2">
    <source>
        <dbReference type="EMBL" id="UOX35016.1"/>
    </source>
</evidence>
<dbReference type="Proteomes" id="UP000830454">
    <property type="component" value="Chromosome"/>
</dbReference>
<keyword evidence="1" id="KW-0812">Transmembrane</keyword>
<dbReference type="EMBL" id="CP090145">
    <property type="protein sequence ID" value="UOX35016.1"/>
    <property type="molecule type" value="Genomic_DNA"/>
</dbReference>
<proteinExistence type="predicted"/>
<organism evidence="2 3">
    <name type="scientific">Flavobacterium sediminilitoris</name>
    <dbReference type="NCBI Taxonomy" id="2024526"/>
    <lineage>
        <taxon>Bacteria</taxon>
        <taxon>Pseudomonadati</taxon>
        <taxon>Bacteroidota</taxon>
        <taxon>Flavobacteriia</taxon>
        <taxon>Flavobacteriales</taxon>
        <taxon>Flavobacteriaceae</taxon>
        <taxon>Flavobacterium</taxon>
    </lineage>
</organism>
<feature type="transmembrane region" description="Helical" evidence="1">
    <location>
        <begin position="105"/>
        <end position="126"/>
    </location>
</feature>
<evidence type="ECO:0000256" key="1">
    <source>
        <dbReference type="SAM" id="Phobius"/>
    </source>
</evidence>
<keyword evidence="1" id="KW-0472">Membrane</keyword>
<protein>
    <submittedName>
        <fullName evidence="2">Uncharacterized protein</fullName>
    </submittedName>
</protein>
<feature type="transmembrane region" description="Helical" evidence="1">
    <location>
        <begin position="70"/>
        <end position="93"/>
    </location>
</feature>
<feature type="transmembrane region" description="Helical" evidence="1">
    <location>
        <begin position="41"/>
        <end position="58"/>
    </location>
</feature>